<dbReference type="EMBL" id="KZ308505">
    <property type="protein sequence ID" value="KAG8230709.1"/>
    <property type="molecule type" value="Genomic_DNA"/>
</dbReference>
<reference evidence="1" key="2">
    <citation type="submission" date="2017-10" db="EMBL/GenBank/DDBJ databases">
        <title>Ladona fulva Genome sequencing and assembly.</title>
        <authorList>
            <person name="Murali S."/>
            <person name="Richards S."/>
            <person name="Bandaranaike D."/>
            <person name="Bellair M."/>
            <person name="Blankenburg K."/>
            <person name="Chao H."/>
            <person name="Dinh H."/>
            <person name="Doddapaneni H."/>
            <person name="Dugan-Rocha S."/>
            <person name="Elkadiri S."/>
            <person name="Gnanaolivu R."/>
            <person name="Hernandez B."/>
            <person name="Skinner E."/>
            <person name="Javaid M."/>
            <person name="Lee S."/>
            <person name="Li M."/>
            <person name="Ming W."/>
            <person name="Munidasa M."/>
            <person name="Muniz J."/>
            <person name="Nguyen L."/>
            <person name="Hughes D."/>
            <person name="Osuji N."/>
            <person name="Pu L.-L."/>
            <person name="Puazo M."/>
            <person name="Qu C."/>
            <person name="Quiroz J."/>
            <person name="Raj R."/>
            <person name="Weissenberger G."/>
            <person name="Xin Y."/>
            <person name="Zou X."/>
            <person name="Han Y."/>
            <person name="Worley K."/>
            <person name="Muzny D."/>
            <person name="Gibbs R."/>
        </authorList>
    </citation>
    <scope>NUCLEOTIDE SEQUENCE</scope>
    <source>
        <strain evidence="1">Sampled in the wild</strain>
    </source>
</reference>
<protein>
    <submittedName>
        <fullName evidence="1">Uncharacterized protein</fullName>
    </submittedName>
</protein>
<gene>
    <name evidence="1" type="ORF">J437_LFUL009853</name>
</gene>
<dbReference type="Proteomes" id="UP000792457">
    <property type="component" value="Unassembled WGS sequence"/>
</dbReference>
<sequence length="74" mass="8614">MGELVKSGLSGLNSRQDIQEVKNFRKRNARKFQFAKQALDQAQESLEERVVWMERNLEEVTTWLKGQFSPAQTT</sequence>
<reference evidence="1" key="1">
    <citation type="submission" date="2013-04" db="EMBL/GenBank/DDBJ databases">
        <authorList>
            <person name="Qu J."/>
            <person name="Murali S.C."/>
            <person name="Bandaranaike D."/>
            <person name="Bellair M."/>
            <person name="Blankenburg K."/>
            <person name="Chao H."/>
            <person name="Dinh H."/>
            <person name="Doddapaneni H."/>
            <person name="Downs B."/>
            <person name="Dugan-Rocha S."/>
            <person name="Elkadiri S."/>
            <person name="Gnanaolivu R.D."/>
            <person name="Hernandez B."/>
            <person name="Javaid M."/>
            <person name="Jayaseelan J.C."/>
            <person name="Lee S."/>
            <person name="Li M."/>
            <person name="Ming W."/>
            <person name="Munidasa M."/>
            <person name="Muniz J."/>
            <person name="Nguyen L."/>
            <person name="Ongeri F."/>
            <person name="Osuji N."/>
            <person name="Pu L.-L."/>
            <person name="Puazo M."/>
            <person name="Qu C."/>
            <person name="Quiroz J."/>
            <person name="Raj R."/>
            <person name="Weissenberger G."/>
            <person name="Xin Y."/>
            <person name="Zou X."/>
            <person name="Han Y."/>
            <person name="Richards S."/>
            <person name="Worley K."/>
            <person name="Muzny D."/>
            <person name="Gibbs R."/>
        </authorList>
    </citation>
    <scope>NUCLEOTIDE SEQUENCE</scope>
    <source>
        <strain evidence="1">Sampled in the wild</strain>
    </source>
</reference>
<dbReference type="AlphaFoldDB" id="A0A8K0K8Y9"/>
<organism evidence="1 2">
    <name type="scientific">Ladona fulva</name>
    <name type="common">Scarce chaser dragonfly</name>
    <name type="synonym">Libellula fulva</name>
    <dbReference type="NCBI Taxonomy" id="123851"/>
    <lineage>
        <taxon>Eukaryota</taxon>
        <taxon>Metazoa</taxon>
        <taxon>Ecdysozoa</taxon>
        <taxon>Arthropoda</taxon>
        <taxon>Hexapoda</taxon>
        <taxon>Insecta</taxon>
        <taxon>Pterygota</taxon>
        <taxon>Palaeoptera</taxon>
        <taxon>Odonata</taxon>
        <taxon>Epiprocta</taxon>
        <taxon>Anisoptera</taxon>
        <taxon>Libelluloidea</taxon>
        <taxon>Libellulidae</taxon>
        <taxon>Ladona</taxon>
    </lineage>
</organism>
<proteinExistence type="predicted"/>
<dbReference type="Gene3D" id="1.25.50.20">
    <property type="match status" value="1"/>
</dbReference>
<keyword evidence="2" id="KW-1185">Reference proteome</keyword>
<name>A0A8K0K8Y9_LADFU</name>
<evidence type="ECO:0000313" key="1">
    <source>
        <dbReference type="EMBL" id="KAG8230709.1"/>
    </source>
</evidence>
<comment type="caution">
    <text evidence="1">The sequence shown here is derived from an EMBL/GenBank/DDBJ whole genome shotgun (WGS) entry which is preliminary data.</text>
</comment>
<evidence type="ECO:0000313" key="2">
    <source>
        <dbReference type="Proteomes" id="UP000792457"/>
    </source>
</evidence>
<accession>A0A8K0K8Y9</accession>